<feature type="transmembrane region" description="Helical" evidence="1">
    <location>
        <begin position="6"/>
        <end position="25"/>
    </location>
</feature>
<name>A0AAE5GVH3_9VIBR</name>
<reference evidence="3 4" key="1">
    <citation type="submission" date="2019-08" db="EMBL/GenBank/DDBJ databases">
        <title>Draft genome sequencing and comparative genomics of hatchery-associated Vibrios.</title>
        <authorList>
            <person name="Kehlet-Delgado H."/>
            <person name="Mueller R.S."/>
        </authorList>
    </citation>
    <scope>NUCLEOTIDE SEQUENCE [LARGE SCALE GENOMIC DNA]</scope>
    <source>
        <strain evidence="3 4">01-65-5-1</strain>
    </source>
</reference>
<dbReference type="GO" id="GO:0016020">
    <property type="term" value="C:membrane"/>
    <property type="evidence" value="ECO:0007669"/>
    <property type="project" value="InterPro"/>
</dbReference>
<comment type="caution">
    <text evidence="3">The sequence shown here is derived from an EMBL/GenBank/DDBJ whole genome shotgun (WGS) entry which is preliminary data.</text>
</comment>
<keyword evidence="1" id="KW-1133">Transmembrane helix</keyword>
<feature type="transmembrane region" description="Helical" evidence="1">
    <location>
        <begin position="32"/>
        <end position="48"/>
    </location>
</feature>
<dbReference type="Gene3D" id="1.20.120.1220">
    <property type="match status" value="1"/>
</dbReference>
<dbReference type="Proteomes" id="UP000572722">
    <property type="component" value="Unassembled WGS sequence"/>
</dbReference>
<dbReference type="GO" id="GO:0004190">
    <property type="term" value="F:aspartic-type endopeptidase activity"/>
    <property type="evidence" value="ECO:0007669"/>
    <property type="project" value="InterPro"/>
</dbReference>
<gene>
    <name evidence="3" type="ORF">F0237_23635</name>
</gene>
<dbReference type="RefSeq" id="WP_171325954.1">
    <property type="nucleotide sequence ID" value="NZ_VTXO01000021.1"/>
</dbReference>
<feature type="transmembrane region" description="Helical" evidence="1">
    <location>
        <begin position="94"/>
        <end position="117"/>
    </location>
</feature>
<feature type="domain" description="Prepilin type IV endopeptidase peptidase" evidence="2">
    <location>
        <begin position="10"/>
        <end position="107"/>
    </location>
</feature>
<organism evidence="3 4">
    <name type="scientific">Vibrio tubiashii</name>
    <dbReference type="NCBI Taxonomy" id="29498"/>
    <lineage>
        <taxon>Bacteria</taxon>
        <taxon>Pseudomonadati</taxon>
        <taxon>Pseudomonadota</taxon>
        <taxon>Gammaproteobacteria</taxon>
        <taxon>Vibrionales</taxon>
        <taxon>Vibrionaceae</taxon>
        <taxon>Vibrio</taxon>
        <taxon>Vibrio oreintalis group</taxon>
    </lineage>
</organism>
<accession>A0AAE5GVH3</accession>
<keyword evidence="1" id="KW-0472">Membrane</keyword>
<protein>
    <recommendedName>
        <fullName evidence="2">Prepilin type IV endopeptidase peptidase domain-containing protein</fullName>
    </recommendedName>
</protein>
<evidence type="ECO:0000313" key="3">
    <source>
        <dbReference type="EMBL" id="NOI83647.1"/>
    </source>
</evidence>
<dbReference type="EMBL" id="VTXO01000021">
    <property type="protein sequence ID" value="NOI83647.1"/>
    <property type="molecule type" value="Genomic_DNA"/>
</dbReference>
<evidence type="ECO:0000256" key="1">
    <source>
        <dbReference type="SAM" id="Phobius"/>
    </source>
</evidence>
<feature type="transmembrane region" description="Helical" evidence="1">
    <location>
        <begin position="123"/>
        <end position="141"/>
    </location>
</feature>
<feature type="transmembrane region" description="Helical" evidence="1">
    <location>
        <begin position="54"/>
        <end position="73"/>
    </location>
</feature>
<sequence>MSPTFGWLCTLAILSLFIVIGDIFSRKIGNDLCMAVAVMSLFLSISTIGSPNIISPFVVLIFGVALTHLGLLGGGDSKLLAAYAIAIDPQNIPLTLFMITIVGGLVSVIYLVINRFIHKTTEGVPYGIAIAIGGLLGVLASI</sequence>
<keyword evidence="1" id="KW-0812">Transmembrane</keyword>
<dbReference type="InterPro" id="IPR000045">
    <property type="entry name" value="Prepilin_IV_endopep_pep"/>
</dbReference>
<dbReference type="AlphaFoldDB" id="A0AAE5GVH3"/>
<proteinExistence type="predicted"/>
<evidence type="ECO:0000259" key="2">
    <source>
        <dbReference type="Pfam" id="PF01478"/>
    </source>
</evidence>
<evidence type="ECO:0000313" key="4">
    <source>
        <dbReference type="Proteomes" id="UP000572722"/>
    </source>
</evidence>
<dbReference type="Pfam" id="PF01478">
    <property type="entry name" value="Peptidase_A24"/>
    <property type="match status" value="1"/>
</dbReference>